<proteinExistence type="predicted"/>
<dbReference type="EMBL" id="LFWU01000073">
    <property type="protein sequence ID" value="KON32266.1"/>
    <property type="molecule type" value="Genomic_DNA"/>
</dbReference>
<comment type="caution">
    <text evidence="2">The sequence shown here is derived from an EMBL/GenBank/DDBJ whole genome shotgun (WGS) entry which is preliminary data.</text>
</comment>
<feature type="transmembrane region" description="Helical" evidence="1">
    <location>
        <begin position="39"/>
        <end position="59"/>
    </location>
</feature>
<keyword evidence="1" id="KW-0812">Transmembrane</keyword>
<keyword evidence="1" id="KW-1133">Transmembrane helix</keyword>
<name>A0A0M0BVQ9_9ARCH</name>
<feature type="transmembrane region" description="Helical" evidence="1">
    <location>
        <begin position="112"/>
        <end position="134"/>
    </location>
</feature>
<protein>
    <submittedName>
        <fullName evidence="2">Uncharacterized protein</fullName>
    </submittedName>
</protein>
<evidence type="ECO:0000256" key="1">
    <source>
        <dbReference type="SAM" id="Phobius"/>
    </source>
</evidence>
<accession>A0A0M0BVQ9</accession>
<feature type="transmembrane region" description="Helical" evidence="1">
    <location>
        <begin position="71"/>
        <end position="91"/>
    </location>
</feature>
<organism evidence="2 3">
    <name type="scientific">miscellaneous Crenarchaeota group-1 archaeon SG8-32-1</name>
    <dbReference type="NCBI Taxonomy" id="1685124"/>
    <lineage>
        <taxon>Archaea</taxon>
        <taxon>Candidatus Bathyarchaeota</taxon>
        <taxon>MCG-1</taxon>
    </lineage>
</organism>
<feature type="transmembrane region" description="Helical" evidence="1">
    <location>
        <begin position="6"/>
        <end position="27"/>
    </location>
</feature>
<sequence length="182" mass="20649">MTQDIELFIAIAEIAGVFVGFGALISLTRKNTIDFPQLGRLRGVVSVGLVVIVAALIPVGISRYNITDHNLWLLSSIIFLTLVWVQILWGLRKSEYRELLTKQILDSPIMSMFFWILLEAPIHISLILTLTGIYPDLEPAFYTTALLFHLFEATFLLVQIVNYQMRPSTNPQDQEEAHIIVH</sequence>
<gene>
    <name evidence="2" type="ORF">AC477_03240</name>
</gene>
<evidence type="ECO:0000313" key="3">
    <source>
        <dbReference type="Proteomes" id="UP000037237"/>
    </source>
</evidence>
<reference evidence="2 3" key="1">
    <citation type="submission" date="2015-06" db="EMBL/GenBank/DDBJ databases">
        <title>New insights into the roles of widespread benthic archaea in carbon and nitrogen cycling.</title>
        <authorList>
            <person name="Lazar C.S."/>
            <person name="Baker B.J."/>
            <person name="Seitz K.W."/>
            <person name="Hyde A.S."/>
            <person name="Dick G.J."/>
            <person name="Hinrichs K.-U."/>
            <person name="Teske A.P."/>
        </authorList>
    </citation>
    <scope>NUCLEOTIDE SEQUENCE [LARGE SCALE GENOMIC DNA]</scope>
    <source>
        <strain evidence="2">SG8-32-1</strain>
    </source>
</reference>
<dbReference type="Proteomes" id="UP000037237">
    <property type="component" value="Unassembled WGS sequence"/>
</dbReference>
<evidence type="ECO:0000313" key="2">
    <source>
        <dbReference type="EMBL" id="KON32266.1"/>
    </source>
</evidence>
<dbReference type="AlphaFoldDB" id="A0A0M0BVQ9"/>
<keyword evidence="1" id="KW-0472">Membrane</keyword>
<feature type="transmembrane region" description="Helical" evidence="1">
    <location>
        <begin position="140"/>
        <end position="158"/>
    </location>
</feature>